<keyword evidence="3" id="KW-0274">FAD</keyword>
<dbReference type="InterPro" id="IPR023753">
    <property type="entry name" value="FAD/NAD-binding_dom"/>
</dbReference>
<dbReference type="InterPro" id="IPR036188">
    <property type="entry name" value="FAD/NAD-bd_sf"/>
</dbReference>
<dbReference type="InterPro" id="IPR050446">
    <property type="entry name" value="FAD-oxidoreductase/Apoptosis"/>
</dbReference>
<dbReference type="PRINTS" id="PR00411">
    <property type="entry name" value="PNDRDTASEI"/>
</dbReference>
<dbReference type="SUPFAM" id="SSF55424">
    <property type="entry name" value="FAD/NAD-linked reductases, dimerisation (C-terminal) domain"/>
    <property type="match status" value="1"/>
</dbReference>
<dbReference type="Proteomes" id="UP001500390">
    <property type="component" value="Unassembled WGS sequence"/>
</dbReference>
<comment type="cofactor">
    <cofactor evidence="1">
        <name>FAD</name>
        <dbReference type="ChEBI" id="CHEBI:57692"/>
    </cofactor>
</comment>
<keyword evidence="2" id="KW-0285">Flavoprotein</keyword>
<keyword evidence="8" id="KW-1185">Reference proteome</keyword>
<evidence type="ECO:0000313" key="7">
    <source>
        <dbReference type="EMBL" id="GAA4402576.1"/>
    </source>
</evidence>
<dbReference type="EMBL" id="BAABFX010000048">
    <property type="protein sequence ID" value="GAA4402576.1"/>
    <property type="molecule type" value="Genomic_DNA"/>
</dbReference>
<dbReference type="Gene3D" id="3.50.50.60">
    <property type="entry name" value="FAD/NAD(P)-binding domain"/>
    <property type="match status" value="2"/>
</dbReference>
<dbReference type="InterPro" id="IPR016156">
    <property type="entry name" value="FAD/NAD-linked_Rdtase_dimer_sf"/>
</dbReference>
<evidence type="ECO:0000256" key="2">
    <source>
        <dbReference type="ARBA" id="ARBA00022630"/>
    </source>
</evidence>
<feature type="domain" description="FAD/NAD(P)-binding" evidence="5">
    <location>
        <begin position="2"/>
        <end position="280"/>
    </location>
</feature>
<proteinExistence type="predicted"/>
<organism evidence="7 8">
    <name type="scientific">Ornithinibacter aureus</name>
    <dbReference type="NCBI Taxonomy" id="622664"/>
    <lineage>
        <taxon>Bacteria</taxon>
        <taxon>Bacillati</taxon>
        <taxon>Actinomycetota</taxon>
        <taxon>Actinomycetes</taxon>
        <taxon>Micrococcales</taxon>
        <taxon>Intrasporangiaceae</taxon>
        <taxon>Ornithinibacter</taxon>
    </lineage>
</organism>
<evidence type="ECO:0000256" key="1">
    <source>
        <dbReference type="ARBA" id="ARBA00001974"/>
    </source>
</evidence>
<feature type="domain" description="Reductase C-terminal" evidence="6">
    <location>
        <begin position="312"/>
        <end position="396"/>
    </location>
</feature>
<dbReference type="PRINTS" id="PR00368">
    <property type="entry name" value="FADPNR"/>
</dbReference>
<dbReference type="SUPFAM" id="SSF51905">
    <property type="entry name" value="FAD/NAD(P)-binding domain"/>
    <property type="match status" value="1"/>
</dbReference>
<reference evidence="8" key="1">
    <citation type="journal article" date="2019" name="Int. J. Syst. Evol. Microbiol.">
        <title>The Global Catalogue of Microorganisms (GCM) 10K type strain sequencing project: providing services to taxonomists for standard genome sequencing and annotation.</title>
        <authorList>
            <consortium name="The Broad Institute Genomics Platform"/>
            <consortium name="The Broad Institute Genome Sequencing Center for Infectious Disease"/>
            <person name="Wu L."/>
            <person name="Ma J."/>
        </authorList>
    </citation>
    <scope>NUCLEOTIDE SEQUENCE [LARGE SCALE GENOMIC DNA]</scope>
    <source>
        <strain evidence="8">JCM 17738</strain>
    </source>
</reference>
<evidence type="ECO:0000259" key="6">
    <source>
        <dbReference type="Pfam" id="PF14759"/>
    </source>
</evidence>
<dbReference type="Pfam" id="PF07992">
    <property type="entry name" value="Pyr_redox_2"/>
    <property type="match status" value="1"/>
</dbReference>
<protein>
    <submittedName>
        <fullName evidence="7">FAD-dependent oxidoreductase</fullName>
    </submittedName>
</protein>
<sequence length="408" mass="41452">MGGGPAAGAAARALAAAGRHVVLLTEEDRSPYDRTVLSKDVLLHPGATVPEVWPAGAPWRERIEVRTRTRVASLDPDARRLVTASGEEIPFESVILATGAQPRRLALPGADGAGVHYLRDTTDAVGLASALGHASRLVIVGGGVIGLEVAAAATTRGVDVVVLEAADRVLARGVPAAVAGWLCDLHEARGVVVRTGVTPDAVLRSPDGVVTGVRLADGTVVPADAVVAGIGIVPRDELARSAGLAVDDGILIDPSGRTSHPHVFAAGDAVRTRHPGEAHGIRLESFTAAGRQGEVAAHTVLGQEDAFTDVPWWWSDQYDATVQAMGVAPGGAREEVLDVPGGLLVLSVVDDVLVAACGATHGPAVARVVRAAGPAIAAGARLDLAAARAAAGNLAALTSVLRAAARPH</sequence>
<evidence type="ECO:0000313" key="8">
    <source>
        <dbReference type="Proteomes" id="UP001500390"/>
    </source>
</evidence>
<evidence type="ECO:0000256" key="4">
    <source>
        <dbReference type="ARBA" id="ARBA00023002"/>
    </source>
</evidence>
<comment type="caution">
    <text evidence="7">The sequence shown here is derived from an EMBL/GenBank/DDBJ whole genome shotgun (WGS) entry which is preliminary data.</text>
</comment>
<evidence type="ECO:0000259" key="5">
    <source>
        <dbReference type="Pfam" id="PF07992"/>
    </source>
</evidence>
<dbReference type="Gene3D" id="3.30.390.30">
    <property type="match status" value="1"/>
</dbReference>
<name>A0ABP8K8Z6_9MICO</name>
<gene>
    <name evidence="7" type="ORF">GCM10023153_31760</name>
</gene>
<dbReference type="PANTHER" id="PTHR43557:SF2">
    <property type="entry name" value="RIESKE DOMAIN-CONTAINING PROTEIN-RELATED"/>
    <property type="match status" value="1"/>
</dbReference>
<accession>A0ABP8K8Z6</accession>
<dbReference type="Pfam" id="PF14759">
    <property type="entry name" value="Reductase_C"/>
    <property type="match status" value="1"/>
</dbReference>
<keyword evidence="4" id="KW-0560">Oxidoreductase</keyword>
<evidence type="ECO:0000256" key="3">
    <source>
        <dbReference type="ARBA" id="ARBA00022827"/>
    </source>
</evidence>
<dbReference type="PANTHER" id="PTHR43557">
    <property type="entry name" value="APOPTOSIS-INDUCING FACTOR 1"/>
    <property type="match status" value="1"/>
</dbReference>
<dbReference type="InterPro" id="IPR028202">
    <property type="entry name" value="Reductase_C"/>
</dbReference>